<evidence type="ECO:0000313" key="2">
    <source>
        <dbReference type="EMBL" id="KAK4187868.1"/>
    </source>
</evidence>
<reference evidence="2" key="2">
    <citation type="submission" date="2023-05" db="EMBL/GenBank/DDBJ databases">
        <authorList>
            <consortium name="Lawrence Berkeley National Laboratory"/>
            <person name="Steindorff A."/>
            <person name="Hensen N."/>
            <person name="Bonometti L."/>
            <person name="Westerberg I."/>
            <person name="Brannstrom I.O."/>
            <person name="Guillou S."/>
            <person name="Cros-Aarteil S."/>
            <person name="Calhoun S."/>
            <person name="Haridas S."/>
            <person name="Kuo A."/>
            <person name="Mondo S."/>
            <person name="Pangilinan J."/>
            <person name="Riley R."/>
            <person name="Labutti K."/>
            <person name="Andreopoulos B."/>
            <person name="Lipzen A."/>
            <person name="Chen C."/>
            <person name="Yanf M."/>
            <person name="Daum C."/>
            <person name="Ng V."/>
            <person name="Clum A."/>
            <person name="Ohm R."/>
            <person name="Martin F."/>
            <person name="Silar P."/>
            <person name="Natvig D."/>
            <person name="Lalanne C."/>
            <person name="Gautier V."/>
            <person name="Ament-Velasquez S.L."/>
            <person name="Kruys A."/>
            <person name="Hutchinson M.I."/>
            <person name="Powell A.J."/>
            <person name="Barry K."/>
            <person name="Miller A.N."/>
            <person name="Grigoriev I.V."/>
            <person name="Debuchy R."/>
            <person name="Gladieux P."/>
            <person name="Thoren M.H."/>
            <person name="Johannesson H."/>
        </authorList>
    </citation>
    <scope>NUCLEOTIDE SEQUENCE</scope>
    <source>
        <strain evidence="2">PSN309</strain>
    </source>
</reference>
<keyword evidence="3" id="KW-1185">Reference proteome</keyword>
<gene>
    <name evidence="2" type="ORF">QBC35DRAFT_497855</name>
</gene>
<proteinExistence type="predicted"/>
<dbReference type="AlphaFoldDB" id="A0AAN7AHX1"/>
<feature type="chain" id="PRO_5042821628" description="Extracellular membrane protein CFEM domain-containing protein" evidence="1">
    <location>
        <begin position="19"/>
        <end position="170"/>
    </location>
</feature>
<protein>
    <recommendedName>
        <fullName evidence="4">Extracellular membrane protein CFEM domain-containing protein</fullName>
    </recommendedName>
</protein>
<dbReference type="Proteomes" id="UP001302126">
    <property type="component" value="Unassembled WGS sequence"/>
</dbReference>
<evidence type="ECO:0000256" key="1">
    <source>
        <dbReference type="SAM" id="SignalP"/>
    </source>
</evidence>
<organism evidence="2 3">
    <name type="scientific">Podospora australis</name>
    <dbReference type="NCBI Taxonomy" id="1536484"/>
    <lineage>
        <taxon>Eukaryota</taxon>
        <taxon>Fungi</taxon>
        <taxon>Dikarya</taxon>
        <taxon>Ascomycota</taxon>
        <taxon>Pezizomycotina</taxon>
        <taxon>Sordariomycetes</taxon>
        <taxon>Sordariomycetidae</taxon>
        <taxon>Sordariales</taxon>
        <taxon>Podosporaceae</taxon>
        <taxon>Podospora</taxon>
    </lineage>
</organism>
<sequence length="170" mass="17446">MLSARFCALLGFLSVATAQIHPMITAPAALAARATDMSYTAGQDCQGSFVPWASCVAPKLTSMCEGINDPDPSETRIDLDCGCSQATTLHDCYTRFCSMGPDYGAYFTAVSLCAAEGHGKAPPAPTGAAAKFAGVKPNAAAPGVKTAGEMGLLWAIWGLVATGAFMGMLV</sequence>
<feature type="signal peptide" evidence="1">
    <location>
        <begin position="1"/>
        <end position="18"/>
    </location>
</feature>
<comment type="caution">
    <text evidence="2">The sequence shown here is derived from an EMBL/GenBank/DDBJ whole genome shotgun (WGS) entry which is preliminary data.</text>
</comment>
<dbReference type="EMBL" id="MU864396">
    <property type="protein sequence ID" value="KAK4187868.1"/>
    <property type="molecule type" value="Genomic_DNA"/>
</dbReference>
<keyword evidence="1" id="KW-0732">Signal</keyword>
<evidence type="ECO:0008006" key="4">
    <source>
        <dbReference type="Google" id="ProtNLM"/>
    </source>
</evidence>
<reference evidence="2" key="1">
    <citation type="journal article" date="2023" name="Mol. Phylogenet. Evol.">
        <title>Genome-scale phylogeny and comparative genomics of the fungal order Sordariales.</title>
        <authorList>
            <person name="Hensen N."/>
            <person name="Bonometti L."/>
            <person name="Westerberg I."/>
            <person name="Brannstrom I.O."/>
            <person name="Guillou S."/>
            <person name="Cros-Aarteil S."/>
            <person name="Calhoun S."/>
            <person name="Haridas S."/>
            <person name="Kuo A."/>
            <person name="Mondo S."/>
            <person name="Pangilinan J."/>
            <person name="Riley R."/>
            <person name="LaButti K."/>
            <person name="Andreopoulos B."/>
            <person name="Lipzen A."/>
            <person name="Chen C."/>
            <person name="Yan M."/>
            <person name="Daum C."/>
            <person name="Ng V."/>
            <person name="Clum A."/>
            <person name="Steindorff A."/>
            <person name="Ohm R.A."/>
            <person name="Martin F."/>
            <person name="Silar P."/>
            <person name="Natvig D.O."/>
            <person name="Lalanne C."/>
            <person name="Gautier V."/>
            <person name="Ament-Velasquez S.L."/>
            <person name="Kruys A."/>
            <person name="Hutchinson M.I."/>
            <person name="Powell A.J."/>
            <person name="Barry K."/>
            <person name="Miller A.N."/>
            <person name="Grigoriev I.V."/>
            <person name="Debuchy R."/>
            <person name="Gladieux P."/>
            <person name="Hiltunen Thoren M."/>
            <person name="Johannesson H."/>
        </authorList>
    </citation>
    <scope>NUCLEOTIDE SEQUENCE</scope>
    <source>
        <strain evidence="2">PSN309</strain>
    </source>
</reference>
<name>A0AAN7AHX1_9PEZI</name>
<accession>A0AAN7AHX1</accession>
<evidence type="ECO:0000313" key="3">
    <source>
        <dbReference type="Proteomes" id="UP001302126"/>
    </source>
</evidence>